<comment type="caution">
    <text evidence="5">The sequence shown here is derived from an EMBL/GenBank/DDBJ whole genome shotgun (WGS) entry which is preliminary data.</text>
</comment>
<dbReference type="Proteomes" id="UP001165524">
    <property type="component" value="Unassembled WGS sequence"/>
</dbReference>
<reference evidence="5" key="1">
    <citation type="submission" date="2022-04" db="EMBL/GenBank/DDBJ databases">
        <title>Alcanivorax sp. CY1518 draft genome sequence.</title>
        <authorList>
            <person name="Zhao G."/>
            <person name="An M."/>
        </authorList>
    </citation>
    <scope>NUCLEOTIDE SEQUENCE</scope>
    <source>
        <strain evidence="5">CY1518</strain>
    </source>
</reference>
<dbReference type="SUPFAM" id="SSF82679">
    <property type="entry name" value="N-utilization substance G protein NusG, N-terminal domain"/>
    <property type="match status" value="1"/>
</dbReference>
<dbReference type="InterPro" id="IPR043425">
    <property type="entry name" value="NusG-like"/>
</dbReference>
<protein>
    <submittedName>
        <fullName evidence="5">Transcription/translation regulatory transformer protein RfaH</fullName>
    </submittedName>
</protein>
<evidence type="ECO:0000313" key="6">
    <source>
        <dbReference type="Proteomes" id="UP001165524"/>
    </source>
</evidence>
<evidence type="ECO:0000256" key="1">
    <source>
        <dbReference type="ARBA" id="ARBA00022814"/>
    </source>
</evidence>
<accession>A0ABT0EAD1</accession>
<dbReference type="PANTHER" id="PTHR30265">
    <property type="entry name" value="RHO-INTERACTING TRANSCRIPTION TERMINATION FACTOR NUSG"/>
    <property type="match status" value="1"/>
</dbReference>
<dbReference type="InterPro" id="IPR010215">
    <property type="entry name" value="Transcription_antiterm_RfaH"/>
</dbReference>
<feature type="domain" description="NusG-like N-terminal" evidence="4">
    <location>
        <begin position="24"/>
        <end position="125"/>
    </location>
</feature>
<dbReference type="InterPro" id="IPR006645">
    <property type="entry name" value="NGN-like_dom"/>
</dbReference>
<keyword evidence="6" id="KW-1185">Reference proteome</keyword>
<dbReference type="Gene3D" id="3.30.70.940">
    <property type="entry name" value="NusG, N-terminal domain"/>
    <property type="match status" value="1"/>
</dbReference>
<evidence type="ECO:0000256" key="3">
    <source>
        <dbReference type="ARBA" id="ARBA00023163"/>
    </source>
</evidence>
<dbReference type="RefSeq" id="WP_246953567.1">
    <property type="nucleotide sequence ID" value="NZ_JALKII010000012.1"/>
</dbReference>
<dbReference type="SMART" id="SM00738">
    <property type="entry name" value="NGN"/>
    <property type="match status" value="1"/>
</dbReference>
<organism evidence="5 6">
    <name type="scientific">Alcanivorax quisquiliarum</name>
    <dbReference type="NCBI Taxonomy" id="2933565"/>
    <lineage>
        <taxon>Bacteria</taxon>
        <taxon>Pseudomonadati</taxon>
        <taxon>Pseudomonadota</taxon>
        <taxon>Gammaproteobacteria</taxon>
        <taxon>Oceanospirillales</taxon>
        <taxon>Alcanivoracaceae</taxon>
        <taxon>Alcanivorax</taxon>
    </lineage>
</organism>
<gene>
    <name evidence="5" type="primary">rfaH</name>
    <name evidence="5" type="ORF">MU846_13360</name>
</gene>
<evidence type="ECO:0000259" key="4">
    <source>
        <dbReference type="SMART" id="SM00738"/>
    </source>
</evidence>
<keyword evidence="3" id="KW-0804">Transcription</keyword>
<dbReference type="EMBL" id="JALKII010000012">
    <property type="protein sequence ID" value="MCK0538697.1"/>
    <property type="molecule type" value="Genomic_DNA"/>
</dbReference>
<dbReference type="InterPro" id="IPR008991">
    <property type="entry name" value="Translation_prot_SH3-like_sf"/>
</dbReference>
<evidence type="ECO:0000256" key="2">
    <source>
        <dbReference type="ARBA" id="ARBA00023015"/>
    </source>
</evidence>
<dbReference type="SUPFAM" id="SSF50104">
    <property type="entry name" value="Translation proteins SH3-like domain"/>
    <property type="match status" value="1"/>
</dbReference>
<dbReference type="NCBIfam" id="TIGR01955">
    <property type="entry name" value="RfaH"/>
    <property type="match status" value="1"/>
</dbReference>
<proteinExistence type="predicted"/>
<name>A0ABT0EAD1_9GAMM</name>
<keyword evidence="1" id="KW-0889">Transcription antitermination</keyword>
<evidence type="ECO:0000313" key="5">
    <source>
        <dbReference type="EMBL" id="MCK0538697.1"/>
    </source>
</evidence>
<sequence>MGSATTSERVREVVPGAAKAEQGAPRWYLLQTRARQEQRARDHLKNQGFHCFLPEIDIQARHSGRLITRREALFPGYLFIQLTYLADNWAPIRSTRGVQRIVSFSDTETPPPVSNALVEAIQHRVARPSAAPSAIFSPGDRVFITEGPFANIEAIFDCFNGEKRVFVLLKMLQSAQRMSFPLRSVARRV</sequence>
<dbReference type="PANTHER" id="PTHR30265:SF7">
    <property type="entry name" value="TRANSCRIPTION ANTITERMINATION PROTEIN RFAH"/>
    <property type="match status" value="1"/>
</dbReference>
<dbReference type="CDD" id="cd09892">
    <property type="entry name" value="NGN_SP_RfaH"/>
    <property type="match status" value="1"/>
</dbReference>
<dbReference type="InterPro" id="IPR036735">
    <property type="entry name" value="NGN_dom_sf"/>
</dbReference>
<keyword evidence="2" id="KW-0805">Transcription regulation</keyword>
<dbReference type="Pfam" id="PF02357">
    <property type="entry name" value="NusG"/>
    <property type="match status" value="1"/>
</dbReference>